<protein>
    <recommendedName>
        <fullName evidence="4">Type IV pilus modification protein PilV</fullName>
    </recommendedName>
</protein>
<name>A0A1J5R230_9ZZZZ</name>
<comment type="caution">
    <text evidence="3">The sequence shown here is derived from an EMBL/GenBank/DDBJ whole genome shotgun (WGS) entry which is preliminary data.</text>
</comment>
<feature type="region of interest" description="Disordered" evidence="1">
    <location>
        <begin position="111"/>
        <end position="132"/>
    </location>
</feature>
<accession>A0A1J5R230</accession>
<evidence type="ECO:0008006" key="4">
    <source>
        <dbReference type="Google" id="ProtNLM"/>
    </source>
</evidence>
<feature type="region of interest" description="Disordered" evidence="1">
    <location>
        <begin position="180"/>
        <end position="206"/>
    </location>
</feature>
<organism evidence="3">
    <name type="scientific">mine drainage metagenome</name>
    <dbReference type="NCBI Taxonomy" id="410659"/>
    <lineage>
        <taxon>unclassified sequences</taxon>
        <taxon>metagenomes</taxon>
        <taxon>ecological metagenomes</taxon>
    </lineage>
</organism>
<feature type="compositionally biased region" description="Low complexity" evidence="1">
    <location>
        <begin position="112"/>
        <end position="132"/>
    </location>
</feature>
<feature type="compositionally biased region" description="Low complexity" evidence="1">
    <location>
        <begin position="184"/>
        <end position="205"/>
    </location>
</feature>
<gene>
    <name evidence="3" type="ORF">GALL_280990</name>
</gene>
<keyword evidence="2" id="KW-0812">Transmembrane</keyword>
<evidence type="ECO:0000256" key="1">
    <source>
        <dbReference type="SAM" id="MobiDB-lite"/>
    </source>
</evidence>
<dbReference type="EMBL" id="MLJW01000308">
    <property type="protein sequence ID" value="OIQ90009.1"/>
    <property type="molecule type" value="Genomic_DNA"/>
</dbReference>
<feature type="transmembrane region" description="Helical" evidence="2">
    <location>
        <begin position="16"/>
        <end position="39"/>
    </location>
</feature>
<reference evidence="3" key="1">
    <citation type="submission" date="2016-10" db="EMBL/GenBank/DDBJ databases">
        <title>Sequence of Gallionella enrichment culture.</title>
        <authorList>
            <person name="Poehlein A."/>
            <person name="Muehling M."/>
            <person name="Daniel R."/>
        </authorList>
    </citation>
    <scope>NUCLEOTIDE SEQUENCE</scope>
</reference>
<keyword evidence="2" id="KW-1133">Transmembrane helix</keyword>
<keyword evidence="2" id="KW-0472">Membrane</keyword>
<sequence length="265" mass="28418">MTRTHQSSQFTHNIRAMTLVEVVVAIFVMVMLTLGMLAVMMQSRRLTEGSIYQQTATTIAEGYLEQMRNMDLASLCNYDSNGNAQLSASYTIPTLYPQPDTSAEAISDPIATTVGTPPSPTSVTPGTTPTGVVDNLKSFDMTKGYGATNVSSADTTNTSGGVTVNAVTATSTWPALWPGANNYPSASTGTSSSTSTNPTPTTTTPGVNDLHVDLWVWVTDLSGTSATATKVYGITLFYSWQYRDGNRVRYAMNSLRTIRSNVPTY</sequence>
<dbReference type="AlphaFoldDB" id="A0A1J5R230"/>
<evidence type="ECO:0000313" key="3">
    <source>
        <dbReference type="EMBL" id="OIQ90009.1"/>
    </source>
</evidence>
<proteinExistence type="predicted"/>
<evidence type="ECO:0000256" key="2">
    <source>
        <dbReference type="SAM" id="Phobius"/>
    </source>
</evidence>